<keyword evidence="14" id="KW-1185">Reference proteome</keyword>
<dbReference type="InterPro" id="IPR023298">
    <property type="entry name" value="ATPase_P-typ_TM_dom_sf"/>
</dbReference>
<dbReference type="SFLD" id="SFLDG00002">
    <property type="entry name" value="C1.7:_P-type_atpase_like"/>
    <property type="match status" value="1"/>
</dbReference>
<dbReference type="EMBL" id="JAGINT010000002">
    <property type="protein sequence ID" value="MBP2355958.1"/>
    <property type="molecule type" value="Genomic_DNA"/>
</dbReference>
<dbReference type="InterPro" id="IPR036412">
    <property type="entry name" value="HAD-like_sf"/>
</dbReference>
<keyword evidence="10 11" id="KW-0472">Membrane</keyword>
<keyword evidence="9 11" id="KW-1133">Transmembrane helix</keyword>
<dbReference type="RefSeq" id="WP_209698556.1">
    <property type="nucleotide sequence ID" value="NZ_BAAAVU010000005.1"/>
</dbReference>
<dbReference type="Pfam" id="PF00702">
    <property type="entry name" value="Hydrolase"/>
    <property type="match status" value="1"/>
</dbReference>
<evidence type="ECO:0000256" key="2">
    <source>
        <dbReference type="ARBA" id="ARBA00006024"/>
    </source>
</evidence>
<evidence type="ECO:0000256" key="3">
    <source>
        <dbReference type="ARBA" id="ARBA00022692"/>
    </source>
</evidence>
<dbReference type="Proteomes" id="UP000755585">
    <property type="component" value="Unassembled WGS sequence"/>
</dbReference>
<comment type="subcellular location">
    <subcellularLocation>
        <location evidence="1">Cell membrane</location>
        <topology evidence="1">Multi-pass membrane protein</topology>
    </subcellularLocation>
</comment>
<evidence type="ECO:0000256" key="8">
    <source>
        <dbReference type="ARBA" id="ARBA00022967"/>
    </source>
</evidence>
<keyword evidence="8" id="KW-1278">Translocase</keyword>
<dbReference type="Gene3D" id="2.70.150.10">
    <property type="entry name" value="Calcium-transporting ATPase, cytoplasmic transduction domain A"/>
    <property type="match status" value="1"/>
</dbReference>
<keyword evidence="3 11" id="KW-0812">Transmembrane</keyword>
<name>A0ABS4UWG9_9ACTN</name>
<dbReference type="SFLD" id="SFLDF00027">
    <property type="entry name" value="p-type_atpase"/>
    <property type="match status" value="1"/>
</dbReference>
<organism evidence="13 14">
    <name type="scientific">Kribbella aluminosa</name>
    <dbReference type="NCBI Taxonomy" id="416017"/>
    <lineage>
        <taxon>Bacteria</taxon>
        <taxon>Bacillati</taxon>
        <taxon>Actinomycetota</taxon>
        <taxon>Actinomycetes</taxon>
        <taxon>Propionibacteriales</taxon>
        <taxon>Kribbellaceae</taxon>
        <taxon>Kribbella</taxon>
    </lineage>
</organism>
<comment type="caution">
    <text evidence="13">The sequence shown here is derived from an EMBL/GenBank/DDBJ whole genome shotgun (WGS) entry which is preliminary data.</text>
</comment>
<dbReference type="SFLD" id="SFLDS00003">
    <property type="entry name" value="Haloacid_Dehalogenase"/>
    <property type="match status" value="1"/>
</dbReference>
<dbReference type="InterPro" id="IPR023299">
    <property type="entry name" value="ATPase_P-typ_cyto_dom_N"/>
</dbReference>
<evidence type="ECO:0000256" key="11">
    <source>
        <dbReference type="RuleBase" id="RU362081"/>
    </source>
</evidence>
<evidence type="ECO:0000259" key="12">
    <source>
        <dbReference type="Pfam" id="PF00122"/>
    </source>
</evidence>
<dbReference type="InterPro" id="IPR018303">
    <property type="entry name" value="ATPase_P-typ_P_site"/>
</dbReference>
<dbReference type="Pfam" id="PF00122">
    <property type="entry name" value="E1-E2_ATPase"/>
    <property type="match status" value="1"/>
</dbReference>
<dbReference type="Gene3D" id="3.40.1110.10">
    <property type="entry name" value="Calcium-transporting ATPase, cytoplasmic domain N"/>
    <property type="match status" value="1"/>
</dbReference>
<dbReference type="InterPro" id="IPR008250">
    <property type="entry name" value="ATPase_P-typ_transduc_dom_A_sf"/>
</dbReference>
<keyword evidence="4 11" id="KW-0479">Metal-binding</keyword>
<feature type="transmembrane region" description="Helical" evidence="11">
    <location>
        <begin position="263"/>
        <end position="285"/>
    </location>
</feature>
<keyword evidence="7" id="KW-0460">Magnesium</keyword>
<evidence type="ECO:0000256" key="6">
    <source>
        <dbReference type="ARBA" id="ARBA00022840"/>
    </source>
</evidence>
<feature type="transmembrane region" description="Helical" evidence="11">
    <location>
        <begin position="607"/>
        <end position="626"/>
    </location>
</feature>
<evidence type="ECO:0000256" key="5">
    <source>
        <dbReference type="ARBA" id="ARBA00022741"/>
    </source>
</evidence>
<keyword evidence="6 11" id="KW-0067">ATP-binding</keyword>
<dbReference type="InterPro" id="IPR059000">
    <property type="entry name" value="ATPase_P-type_domA"/>
</dbReference>
<evidence type="ECO:0000256" key="1">
    <source>
        <dbReference type="ARBA" id="ARBA00004651"/>
    </source>
</evidence>
<dbReference type="InterPro" id="IPR001757">
    <property type="entry name" value="P_typ_ATPase"/>
</dbReference>
<keyword evidence="5 11" id="KW-0547">Nucleotide-binding</keyword>
<dbReference type="InterPro" id="IPR023214">
    <property type="entry name" value="HAD_sf"/>
</dbReference>
<sequence length="663" mass="68679">MTSTLSAPAREVPQDRARPSTRRSRLWSLVSMAEVRWAAIATALFLVGAALHALGTPPPLWWACYLACYAAGGWEPALSGLRALREKTLDVDILMIVAALLAASIGQVFDGALLIVIFATSGALEAFVTRRTADSVRALLDLAPEQATRLTTAGGEELVDTADLVVGDVVLVRPGERVGADGEVLEGLSEVDQASITGEPLPVPKTTGDEVFAGTLNGTGALKLVVNRAARDSVVARIVTMVQEASQTKARTQLFIEKVEQRYSVGVVVATLAVFGIPLALGAAFEPTLLRAMTFMIVASPCAVVLATMPPLLSTIGNAGRHGVLVKSAVALEKFGTTNLVAFDKTGTLTEGTPRVAEVELVAAAGLTTEHVLALAAAAERPSEHPLARAVVMAAHEAEVAVPHSADFSSTPGRGVTALVDGATVRVGSPVLLDGVSPGPAQAQARAVVSHLEEAGRTAVVVTVDDVPAGVLGLADRVRPGAAETVAKLKELTGRSPILLTGDNARAARRLAQEVGITDVRAGLLPADKVAAVRGLQADGHRVMLVGDGVNDAPAMAAADLGLAMGRNGSDLALETADAVIVRDELATVPKVIGLARRAHRVVKANLVFASTVITVLVIWDILWILPLPLGVAGHEGSTMVVGLNGLRLLARAAWRKADQTAG</sequence>
<evidence type="ECO:0000256" key="7">
    <source>
        <dbReference type="ARBA" id="ARBA00022842"/>
    </source>
</evidence>
<feature type="transmembrane region" description="Helical" evidence="11">
    <location>
        <begin position="291"/>
        <end position="313"/>
    </location>
</feature>
<dbReference type="SUPFAM" id="SSF81665">
    <property type="entry name" value="Calcium ATPase, transmembrane domain M"/>
    <property type="match status" value="1"/>
</dbReference>
<gene>
    <name evidence="13" type="ORF">JOF29_007068</name>
</gene>
<dbReference type="PRINTS" id="PR00119">
    <property type="entry name" value="CATATPASE"/>
</dbReference>
<protein>
    <submittedName>
        <fullName evidence="13">Heavy metal translocating P-type ATPase</fullName>
    </submittedName>
</protein>
<dbReference type="NCBIfam" id="TIGR01525">
    <property type="entry name" value="ATPase-IB_hvy"/>
    <property type="match status" value="1"/>
</dbReference>
<reference evidence="13 14" key="1">
    <citation type="submission" date="2021-03" db="EMBL/GenBank/DDBJ databases">
        <title>Sequencing the genomes of 1000 actinobacteria strains.</title>
        <authorList>
            <person name="Klenk H.-P."/>
        </authorList>
    </citation>
    <scope>NUCLEOTIDE SEQUENCE [LARGE SCALE GENOMIC DNA]</scope>
    <source>
        <strain evidence="13 14">DSM 18824</strain>
    </source>
</reference>
<dbReference type="PANTHER" id="PTHR43079:SF1">
    <property type="entry name" value="CADMIUM_ZINC-TRANSPORTING ATPASE HMA1, CHLOROPLASTIC-RELATED"/>
    <property type="match status" value="1"/>
</dbReference>
<dbReference type="Gene3D" id="3.40.50.1000">
    <property type="entry name" value="HAD superfamily/HAD-like"/>
    <property type="match status" value="1"/>
</dbReference>
<evidence type="ECO:0000256" key="4">
    <source>
        <dbReference type="ARBA" id="ARBA00022723"/>
    </source>
</evidence>
<evidence type="ECO:0000256" key="9">
    <source>
        <dbReference type="ARBA" id="ARBA00022989"/>
    </source>
</evidence>
<comment type="similarity">
    <text evidence="2 11">Belongs to the cation transport ATPase (P-type) (TC 3.A.3) family. Type IB subfamily.</text>
</comment>
<dbReference type="NCBIfam" id="TIGR01494">
    <property type="entry name" value="ATPase_P-type"/>
    <property type="match status" value="1"/>
</dbReference>
<evidence type="ECO:0000313" key="14">
    <source>
        <dbReference type="Proteomes" id="UP000755585"/>
    </source>
</evidence>
<dbReference type="SUPFAM" id="SSF81660">
    <property type="entry name" value="Metal cation-transporting ATPase, ATP-binding domain N"/>
    <property type="match status" value="1"/>
</dbReference>
<accession>A0ABS4UWG9</accession>
<dbReference type="PROSITE" id="PS00154">
    <property type="entry name" value="ATPASE_E1_E2"/>
    <property type="match status" value="1"/>
</dbReference>
<dbReference type="InterPro" id="IPR051949">
    <property type="entry name" value="Cation_Transport_ATPase"/>
</dbReference>
<dbReference type="PRINTS" id="PR00941">
    <property type="entry name" value="CDATPASE"/>
</dbReference>
<evidence type="ECO:0000256" key="10">
    <source>
        <dbReference type="ARBA" id="ARBA00023136"/>
    </source>
</evidence>
<keyword evidence="11" id="KW-1003">Cell membrane</keyword>
<feature type="transmembrane region" description="Helical" evidence="11">
    <location>
        <begin position="26"/>
        <end position="54"/>
    </location>
</feature>
<feature type="domain" description="P-type ATPase A" evidence="12">
    <location>
        <begin position="142"/>
        <end position="243"/>
    </location>
</feature>
<proteinExistence type="inferred from homology"/>
<dbReference type="InterPro" id="IPR044492">
    <property type="entry name" value="P_typ_ATPase_HD_dom"/>
</dbReference>
<dbReference type="SUPFAM" id="SSF56784">
    <property type="entry name" value="HAD-like"/>
    <property type="match status" value="1"/>
</dbReference>
<dbReference type="SUPFAM" id="SSF81653">
    <property type="entry name" value="Calcium ATPase, transduction domain A"/>
    <property type="match status" value="1"/>
</dbReference>
<dbReference type="PANTHER" id="PTHR43079">
    <property type="entry name" value="PROBABLE CADMIUM/ZINC-TRANSPORTING ATPASE HMA1"/>
    <property type="match status" value="1"/>
</dbReference>
<evidence type="ECO:0000313" key="13">
    <source>
        <dbReference type="EMBL" id="MBP2355958.1"/>
    </source>
</evidence>
<dbReference type="InterPro" id="IPR027256">
    <property type="entry name" value="P-typ_ATPase_IB"/>
</dbReference>